<dbReference type="AlphaFoldDB" id="A0A2N5TRH9"/>
<keyword evidence="3" id="KW-1185">Reference proteome</keyword>
<feature type="compositionally biased region" description="Polar residues" evidence="1">
    <location>
        <begin position="159"/>
        <end position="178"/>
    </location>
</feature>
<dbReference type="SUPFAM" id="SSF56672">
    <property type="entry name" value="DNA/RNA polymerases"/>
    <property type="match status" value="1"/>
</dbReference>
<protein>
    <recommendedName>
        <fullName evidence="4">Reverse transcriptase domain-containing protein</fullName>
    </recommendedName>
</protein>
<dbReference type="InterPro" id="IPR021109">
    <property type="entry name" value="Peptidase_aspartic_dom_sf"/>
</dbReference>
<feature type="compositionally biased region" description="Polar residues" evidence="1">
    <location>
        <begin position="117"/>
        <end position="126"/>
    </location>
</feature>
<dbReference type="OrthoDB" id="3250101at2759"/>
<reference evidence="2 3" key="1">
    <citation type="submission" date="2017-11" db="EMBL/GenBank/DDBJ databases">
        <title>De novo assembly and phasing of dikaryotic genomes from two isolates of Puccinia coronata f. sp. avenae, the causal agent of oat crown rust.</title>
        <authorList>
            <person name="Miller M.E."/>
            <person name="Zhang Y."/>
            <person name="Omidvar V."/>
            <person name="Sperschneider J."/>
            <person name="Schwessinger B."/>
            <person name="Raley C."/>
            <person name="Palmer J.M."/>
            <person name="Garnica D."/>
            <person name="Upadhyaya N."/>
            <person name="Rathjen J."/>
            <person name="Taylor J.M."/>
            <person name="Park R.F."/>
            <person name="Dodds P.N."/>
            <person name="Hirsch C.D."/>
            <person name="Kianian S.F."/>
            <person name="Figueroa M."/>
        </authorList>
    </citation>
    <scope>NUCLEOTIDE SEQUENCE [LARGE SCALE GENOMIC DNA]</scope>
    <source>
        <strain evidence="2">12NC29</strain>
    </source>
</reference>
<feature type="region of interest" description="Disordered" evidence="1">
    <location>
        <begin position="373"/>
        <end position="406"/>
    </location>
</feature>
<feature type="compositionally biased region" description="Pro residues" evidence="1">
    <location>
        <begin position="387"/>
        <end position="401"/>
    </location>
</feature>
<dbReference type="InterPro" id="IPR032567">
    <property type="entry name" value="RTL1-rel"/>
</dbReference>
<comment type="caution">
    <text evidence="2">The sequence shown here is derived from an EMBL/GenBank/DDBJ whole genome shotgun (WGS) entry which is preliminary data.</text>
</comment>
<dbReference type="Gene3D" id="2.40.70.10">
    <property type="entry name" value="Acid Proteases"/>
    <property type="match status" value="1"/>
</dbReference>
<dbReference type="InterPro" id="IPR043502">
    <property type="entry name" value="DNA/RNA_pol_sf"/>
</dbReference>
<evidence type="ECO:0000256" key="1">
    <source>
        <dbReference type="SAM" id="MobiDB-lite"/>
    </source>
</evidence>
<dbReference type="InterPro" id="IPR043128">
    <property type="entry name" value="Rev_trsase/Diguanyl_cyclase"/>
</dbReference>
<accession>A0A2N5TRH9</accession>
<gene>
    <name evidence="2" type="ORF">PCANC_20778</name>
</gene>
<feature type="region of interest" description="Disordered" evidence="1">
    <location>
        <begin position="79"/>
        <end position="178"/>
    </location>
</feature>
<evidence type="ECO:0000313" key="3">
    <source>
        <dbReference type="Proteomes" id="UP000235388"/>
    </source>
</evidence>
<dbReference type="PANTHER" id="PTHR15503:SF22">
    <property type="entry name" value="TRANSPOSON TY3-I GAG POLYPROTEIN"/>
    <property type="match status" value="1"/>
</dbReference>
<dbReference type="CDD" id="cd00303">
    <property type="entry name" value="retropepsin_like"/>
    <property type="match status" value="1"/>
</dbReference>
<evidence type="ECO:0008006" key="4">
    <source>
        <dbReference type="Google" id="ProtNLM"/>
    </source>
</evidence>
<dbReference type="EMBL" id="PGCJ01000458">
    <property type="protein sequence ID" value="PLW28092.1"/>
    <property type="molecule type" value="Genomic_DNA"/>
</dbReference>
<proteinExistence type="predicted"/>
<dbReference type="CDD" id="cd01647">
    <property type="entry name" value="RT_LTR"/>
    <property type="match status" value="1"/>
</dbReference>
<dbReference type="PANTHER" id="PTHR15503">
    <property type="entry name" value="LDOC1 RELATED"/>
    <property type="match status" value="1"/>
</dbReference>
<dbReference type="Proteomes" id="UP000235388">
    <property type="component" value="Unassembled WGS sequence"/>
</dbReference>
<dbReference type="Gene3D" id="3.30.70.270">
    <property type="match status" value="2"/>
</dbReference>
<name>A0A2N5TRH9_9BASI</name>
<evidence type="ECO:0000313" key="2">
    <source>
        <dbReference type="EMBL" id="PLW28092.1"/>
    </source>
</evidence>
<dbReference type="Gene3D" id="3.10.10.10">
    <property type="entry name" value="HIV Type 1 Reverse Transcriptase, subunit A, domain 1"/>
    <property type="match status" value="1"/>
</dbReference>
<sequence length="921" mass="100980">MLALGLFCPHHHEPKPISATGHARRLTRVLIAKLSDNQDPPNSVFCPIDAATSPISPSNASPPRASHWSLLQRVSLNRSPILPTPSYTRPKSLVPPLPIRRAPTLKRPPSLKRQMSEFLNAQSGQTPDPPSSAPGSTDEKVAKLQQGSSAHHMPPDPHQTGNPGNQSRFSQPQPDASFHQFTGQEFDHLKRIEPLKIPDLWFAGDAKSGLGLSPLRVSSIGEQTPPAPTENWYNLLVLDNARQQGVHNQYADLNGIPFCLPQLQSVEALFGGLIAIFGDKFSKENTKRALAACKQRNLTIGEYNAQFYSLVYLVKDVPENQIEQYVSGLNPRIIRKAMSKQWRDANTLRKQMELATKAAAQLDLLALLPPEPGQHHAHTPLSTNRPPGLPNHFPAPPPPQRNPDAMEIDALGYQPGSFQASILDASWAICRTRRLCFCCLQPIVPGTHTGSLNCLNPPISLDQRKALIEKCKAKTATPVSAVQTADTAPLSYCDHYLDPSLDPNATPFESEDLHHGLDEIYKDYEEAKAATVPVSTVQVRLDCLAGGRILVPASFKAPGGILIPATILVDTGLMANFVNEGFICKHDLRTRQQKSPIRCVGFDGRKGVGGLVTQDWVGMIQLSSIKSPPFPVPSSFGITRLGSVDAIFGLPWLDQQGWVALGSVKGGHHFSLGSTPLYVIKSSAIGGEPKGTVPVSNPPSPPPLALPPEFECFADVFSPQANCVLPPHRDMDISINLKDGAVPPFGGLYNLSLDKQQQLKKYIDDNLKKGLIRLSSSSAAAPIFFVRVPGKKPRPCVDYRGLNSMTIRNSYPIPILGQLLNQLQGCKYFTKIDLKAAFNLLRVAKGHEEEHQRHVTQVLQCLQDHRLFASPKKCLFYADKVSFLGFTISAKGIKMELDKLSTVTDWPYHCKRDCIGYNPPR</sequence>
<dbReference type="STRING" id="200324.A0A2N5TRH9"/>
<organism evidence="2 3">
    <name type="scientific">Puccinia coronata f. sp. avenae</name>
    <dbReference type="NCBI Taxonomy" id="200324"/>
    <lineage>
        <taxon>Eukaryota</taxon>
        <taxon>Fungi</taxon>
        <taxon>Dikarya</taxon>
        <taxon>Basidiomycota</taxon>
        <taxon>Pucciniomycotina</taxon>
        <taxon>Pucciniomycetes</taxon>
        <taxon>Pucciniales</taxon>
        <taxon>Pucciniaceae</taxon>
        <taxon>Puccinia</taxon>
    </lineage>
</organism>